<dbReference type="AlphaFoldDB" id="A0A4Q1QV53"/>
<gene>
    <name evidence="1" type="ORF">EST54_17910</name>
</gene>
<accession>A0A4Q1QV53</accession>
<dbReference type="GeneID" id="95779826"/>
<reference evidence="1 2" key="1">
    <citation type="submission" date="2019-01" db="EMBL/GenBank/DDBJ databases">
        <title>Draft genome sequences of the type strain Streptomyces sioyaensis DSM 40032 and its novel strain, TM32, a thermotolerant antibiotics-producing actinobacterium.</title>
        <authorList>
            <person name="Nakaew N."/>
            <person name="Lumyong S."/>
            <person name="Sloan W.T."/>
            <person name="Sungthong R."/>
        </authorList>
    </citation>
    <scope>NUCLEOTIDE SEQUENCE [LARGE SCALE GENOMIC DNA]</scope>
    <source>
        <strain evidence="1 2">DSM 40032</strain>
    </source>
</reference>
<evidence type="ECO:0000313" key="2">
    <source>
        <dbReference type="Proteomes" id="UP000289482"/>
    </source>
</evidence>
<name>A0A4Q1QV53_9ACTN</name>
<proteinExistence type="predicted"/>
<dbReference type="RefSeq" id="WP_129248646.1">
    <property type="nucleotide sequence ID" value="NZ_JABZEL010000009.1"/>
</dbReference>
<dbReference type="EMBL" id="SDIF01000047">
    <property type="protein sequence ID" value="RXS65686.1"/>
    <property type="molecule type" value="Genomic_DNA"/>
</dbReference>
<keyword evidence="2" id="KW-1185">Reference proteome</keyword>
<dbReference type="Proteomes" id="UP000289482">
    <property type="component" value="Unassembled WGS sequence"/>
</dbReference>
<comment type="caution">
    <text evidence="1">The sequence shown here is derived from an EMBL/GenBank/DDBJ whole genome shotgun (WGS) entry which is preliminary data.</text>
</comment>
<protein>
    <submittedName>
        <fullName evidence="1">Uncharacterized protein</fullName>
    </submittedName>
</protein>
<sequence length="113" mass="12268">MRNKPEPAEFISGGTRHTITRAQVEAAASRLSPAHSMTFSQNREWYALVGTGLHYVLDLITEATGTKPSDVKTARLALDALGFPVVCWAWGDLLTDGHSGHTPGTPQHCRTAR</sequence>
<evidence type="ECO:0000313" key="1">
    <source>
        <dbReference type="EMBL" id="RXS65686.1"/>
    </source>
</evidence>
<organism evidence="1 2">
    <name type="scientific">Streptomyces sioyaensis</name>
    <dbReference type="NCBI Taxonomy" id="67364"/>
    <lineage>
        <taxon>Bacteria</taxon>
        <taxon>Bacillati</taxon>
        <taxon>Actinomycetota</taxon>
        <taxon>Actinomycetes</taxon>
        <taxon>Kitasatosporales</taxon>
        <taxon>Streptomycetaceae</taxon>
        <taxon>Streptomyces</taxon>
    </lineage>
</organism>